<accession>A0A177TXG5</accession>
<proteinExistence type="predicted"/>
<dbReference type="EMBL" id="LWDF02000243">
    <property type="protein sequence ID" value="KAE8251514.1"/>
    <property type="molecule type" value="Genomic_DNA"/>
</dbReference>
<feature type="domain" description="TPPC8 first Ig-like" evidence="2">
    <location>
        <begin position="691"/>
        <end position="871"/>
    </location>
</feature>
<keyword evidence="4" id="KW-1185">Reference proteome</keyword>
<dbReference type="GO" id="GO:1990072">
    <property type="term" value="C:TRAPPIII protein complex"/>
    <property type="evidence" value="ECO:0007669"/>
    <property type="project" value="TreeGrafter"/>
</dbReference>
<dbReference type="Proteomes" id="UP000077521">
    <property type="component" value="Unassembled WGS sequence"/>
</dbReference>
<reference evidence="3" key="1">
    <citation type="submission" date="2016-04" db="EMBL/GenBank/DDBJ databases">
        <authorList>
            <person name="Nguyen H.D."/>
            <person name="Samba Siva P."/>
            <person name="Cullis J."/>
            <person name="Levesque C.A."/>
            <person name="Hambleton S."/>
        </authorList>
    </citation>
    <scope>NUCLEOTIDE SEQUENCE</scope>
    <source>
        <strain evidence="3">DAOMC 236416</strain>
    </source>
</reference>
<feature type="compositionally biased region" description="Polar residues" evidence="1">
    <location>
        <begin position="307"/>
        <end position="322"/>
    </location>
</feature>
<dbReference type="Pfam" id="PF12739">
    <property type="entry name" value="TRAPPC-Trs85"/>
    <property type="match status" value="1"/>
</dbReference>
<evidence type="ECO:0000313" key="3">
    <source>
        <dbReference type="EMBL" id="KAE8251514.1"/>
    </source>
</evidence>
<evidence type="ECO:0000259" key="2">
    <source>
        <dbReference type="Pfam" id="PF24545"/>
    </source>
</evidence>
<dbReference type="PANTHER" id="PTHR12975">
    <property type="entry name" value="TRANSPORT PROTEIN TRAPP"/>
    <property type="match status" value="1"/>
</dbReference>
<evidence type="ECO:0000256" key="1">
    <source>
        <dbReference type="SAM" id="MobiDB-lite"/>
    </source>
</evidence>
<comment type="caution">
    <text evidence="3">The sequence shown here is derived from an EMBL/GenBank/DDBJ whole genome shotgun (WGS) entry which is preliminary data.</text>
</comment>
<dbReference type="InterPro" id="IPR024420">
    <property type="entry name" value="TRAPP_III_complex_Trs85"/>
</dbReference>
<gene>
    <name evidence="3" type="ORF">A4X13_0g3961</name>
</gene>
<reference evidence="3" key="2">
    <citation type="journal article" date="2019" name="IMA Fungus">
        <title>Genome sequencing and comparison of five Tilletia species to identify candidate genes for the detection of regulated species infecting wheat.</title>
        <authorList>
            <person name="Nguyen H.D.T."/>
            <person name="Sultana T."/>
            <person name="Kesanakurti P."/>
            <person name="Hambleton S."/>
        </authorList>
    </citation>
    <scope>NUCLEOTIDE SEQUENCE</scope>
    <source>
        <strain evidence="3">DAOMC 236416</strain>
    </source>
</reference>
<protein>
    <recommendedName>
        <fullName evidence="2">TPPC8 first Ig-like domain-containing protein</fullName>
    </recommendedName>
</protein>
<sequence>MSEQTIYRALCPRVVVLSSPDVAAIAKDNGCEDFAQMLRPFEAQIQNITVRTSQLAARPCSTFPLRIDQLSSFEDGTNSEINRHPEEVLDAVTAHISTHARRWDADVPRIEVKERADVRPEHLQTPVEQLAPWFADFRDLILGHRAVSEHETFGHPVAMLLAVSSMCADPMKAFAQLHEQSQQPTAYTQRPYMHLDVLRYYLILHDVSRSGKDLERSKELLDNVRTTYGLNCCILAINSAGEGTPKSEGFSTMWSRALQRDPRAPLLRPNIATPQPRSPGTGGGLGVPEEPSRWSTPTPESQDDHQQAGTAPATSDSPTTQNMDEDDAQHTFGAALNDEDVRRLKAFMREFVAQSLVPHMEKCVQVWNEQVAASRRGITSKLFGAGRRMFGAARTAPATQPPGFDAHRQIYPAAAIEALTRRLADFAFMTRDLKLAASLYEMVRKDFVSDKAWKYAAGASEMLGLCQLLQASANATASSAEAEALLGQACHEFSLGNHTQLSAIRASLLFYEAQRSIRDWRNVEPVLIRAAGFAEEISSAIFLEQAALANLRQPKAALRKFAVRLVMAGHRYNDCGQRYLSLRCYAQAATFYRAKDWCLVANHIEHELGKQAYLEGNADQAAQHLLRVIRPNEGSTVTAETYIDELLSAFKYSGSKEATAKPAEFAFEVFPSQDCFFDNGTAGGSIERDEEWTRMEEQFLRTGFASGSSGPGGKARKRPLQLTSASQDVVVGMNETLFLQLTVRNPLSADLELSEIRPDIVEEGVDDGSDADVLGLKVDQTDSIRIPAHQSCTIRLRVAAAKIGRYRVRGVSFTVANTIPFLQIFNKKGARLYATKEHKTTPSYAADRTLVVRVRESRPQLTVELVEPPESLHHGEEAEMTARLVNVGHDDMYDIRLLTSDTSCLSLKRPNDSYDAGADTLELSDSLTEDAPVEIALPSLKLGKGESVEVVLRVRASSTGPLALRGLLVYQNEANEVFSARIQHSVHVLPSLLITSDCTWLSDDQPKTLLDLHIGNVSAELQGLGIAGITAITTDKRVHFPSDLSLDGLRSSIDPSSALCFPITLGIEVNAEEDNVLLVKQLRSLLGRKKDDKAMPLTAYPPKSVHIQQLQIHSSEAIAQSPFLGAVRKAWRLHTLSSEFSAVSELDRRRVFPLFDVSELDLIIHWEQSKSDDPSSPRRYGSIPLFGIRLGPLRNRLETLTDGGKNIRSLYAETAKEQAAVLNNLLTSSLGVTENPVMITLLAEGIVAHGFERGAARVPVSFKLRNLSDRQRASFRLTLLQSDEDADTPLAIAPWVGRASFRGSLEAGASRVVTASMLVESPSIVSSGLWSGEIRVEGGISGSGSSFVIAGTDRVFVNMQQSST</sequence>
<dbReference type="InterPro" id="IPR058541">
    <property type="entry name" value="Ig_TPPC8_1st"/>
</dbReference>
<name>A0A177TXG5_9BASI</name>
<organism evidence="3 4">
    <name type="scientific">Tilletia indica</name>
    <dbReference type="NCBI Taxonomy" id="43049"/>
    <lineage>
        <taxon>Eukaryota</taxon>
        <taxon>Fungi</taxon>
        <taxon>Dikarya</taxon>
        <taxon>Basidiomycota</taxon>
        <taxon>Ustilaginomycotina</taxon>
        <taxon>Exobasidiomycetes</taxon>
        <taxon>Tilletiales</taxon>
        <taxon>Tilletiaceae</taxon>
        <taxon>Tilletia</taxon>
    </lineage>
</organism>
<dbReference type="Pfam" id="PF24545">
    <property type="entry name" value="Ig_TPPC8_1st"/>
    <property type="match status" value="1"/>
</dbReference>
<evidence type="ECO:0000313" key="4">
    <source>
        <dbReference type="Proteomes" id="UP000077521"/>
    </source>
</evidence>
<dbReference type="PANTHER" id="PTHR12975:SF6">
    <property type="entry name" value="TRAFFICKING PROTEIN PARTICLE COMPLEX SUBUNIT 8"/>
    <property type="match status" value="1"/>
</dbReference>
<feature type="region of interest" description="Disordered" evidence="1">
    <location>
        <begin position="262"/>
        <end position="325"/>
    </location>
</feature>